<sequence>MTVLMHPVTTSPRRDTPLLGLSISIYDPSDKQVLILQSGRIIDKLLATGPLESFN</sequence>
<evidence type="ECO:0000313" key="2">
    <source>
        <dbReference type="Proteomes" id="UP000316213"/>
    </source>
</evidence>
<dbReference type="Proteomes" id="UP000316213">
    <property type="component" value="Unassembled WGS sequence"/>
</dbReference>
<name>A0A5C6A811_9BACT</name>
<reference evidence="1 2" key="1">
    <citation type="submission" date="2019-02" db="EMBL/GenBank/DDBJ databases">
        <title>Deep-cultivation of Planctomycetes and their phenomic and genomic characterization uncovers novel biology.</title>
        <authorList>
            <person name="Wiegand S."/>
            <person name="Jogler M."/>
            <person name="Boedeker C."/>
            <person name="Pinto D."/>
            <person name="Vollmers J."/>
            <person name="Rivas-Marin E."/>
            <person name="Kohn T."/>
            <person name="Peeters S.H."/>
            <person name="Heuer A."/>
            <person name="Rast P."/>
            <person name="Oberbeckmann S."/>
            <person name="Bunk B."/>
            <person name="Jeske O."/>
            <person name="Meyerdierks A."/>
            <person name="Storesund J.E."/>
            <person name="Kallscheuer N."/>
            <person name="Luecker S."/>
            <person name="Lage O.M."/>
            <person name="Pohl T."/>
            <person name="Merkel B.J."/>
            <person name="Hornburger P."/>
            <person name="Mueller R.-W."/>
            <person name="Bruemmer F."/>
            <person name="Labrenz M."/>
            <person name="Spormann A.M."/>
            <person name="Op Den Camp H."/>
            <person name="Overmann J."/>
            <person name="Amann R."/>
            <person name="Jetten M.S.M."/>
            <person name="Mascher T."/>
            <person name="Medema M.H."/>
            <person name="Devos D.P."/>
            <person name="Kaster A.-K."/>
            <person name="Ovreas L."/>
            <person name="Rohde M."/>
            <person name="Galperin M.Y."/>
            <person name="Jogler C."/>
        </authorList>
    </citation>
    <scope>NUCLEOTIDE SEQUENCE [LARGE SCALE GENOMIC DNA]</scope>
    <source>
        <strain evidence="1 2">Pla100</strain>
    </source>
</reference>
<organism evidence="1 2">
    <name type="scientific">Neorhodopirellula pilleata</name>
    <dbReference type="NCBI Taxonomy" id="2714738"/>
    <lineage>
        <taxon>Bacteria</taxon>
        <taxon>Pseudomonadati</taxon>
        <taxon>Planctomycetota</taxon>
        <taxon>Planctomycetia</taxon>
        <taxon>Pirellulales</taxon>
        <taxon>Pirellulaceae</taxon>
        <taxon>Neorhodopirellula</taxon>
    </lineage>
</organism>
<evidence type="ECO:0000313" key="1">
    <source>
        <dbReference type="EMBL" id="TWT95530.1"/>
    </source>
</evidence>
<dbReference type="AlphaFoldDB" id="A0A5C6A811"/>
<keyword evidence="2" id="KW-1185">Reference proteome</keyword>
<proteinExistence type="predicted"/>
<accession>A0A5C6A811</accession>
<comment type="caution">
    <text evidence="1">The sequence shown here is derived from an EMBL/GenBank/DDBJ whole genome shotgun (WGS) entry which is preliminary data.</text>
</comment>
<protein>
    <submittedName>
        <fullName evidence="1">Uncharacterized protein</fullName>
    </submittedName>
</protein>
<dbReference type="EMBL" id="SJPM01000006">
    <property type="protein sequence ID" value="TWT95530.1"/>
    <property type="molecule type" value="Genomic_DNA"/>
</dbReference>
<gene>
    <name evidence="1" type="ORF">Pla100_31710</name>
</gene>